<dbReference type="GO" id="GO:0030943">
    <property type="term" value="F:mitochondrion targeting sequence binding"/>
    <property type="evidence" value="ECO:0007669"/>
    <property type="project" value="TreeGrafter"/>
</dbReference>
<proteinExistence type="predicted"/>
<organism evidence="7 8">
    <name type="scientific">Paramarasmius palmivorus</name>
    <dbReference type="NCBI Taxonomy" id="297713"/>
    <lineage>
        <taxon>Eukaryota</taxon>
        <taxon>Fungi</taxon>
        <taxon>Dikarya</taxon>
        <taxon>Basidiomycota</taxon>
        <taxon>Agaricomycotina</taxon>
        <taxon>Agaricomycetes</taxon>
        <taxon>Agaricomycetidae</taxon>
        <taxon>Agaricales</taxon>
        <taxon>Marasmiineae</taxon>
        <taxon>Marasmiaceae</taxon>
        <taxon>Paramarasmius</taxon>
    </lineage>
</organism>
<reference evidence="7 8" key="1">
    <citation type="submission" date="2024-01" db="EMBL/GenBank/DDBJ databases">
        <title>A draft genome for a cacao thread blight-causing isolate of Paramarasmius palmivorus.</title>
        <authorList>
            <person name="Baruah I.K."/>
            <person name="Bukari Y."/>
            <person name="Amoako-Attah I."/>
            <person name="Meinhardt L.W."/>
            <person name="Bailey B.A."/>
            <person name="Cohen S.P."/>
        </authorList>
    </citation>
    <scope>NUCLEOTIDE SEQUENCE [LARGE SCALE GENOMIC DNA]</scope>
    <source>
        <strain evidence="7 8">GH-12</strain>
    </source>
</reference>
<evidence type="ECO:0000256" key="2">
    <source>
        <dbReference type="ARBA" id="ARBA00022692"/>
    </source>
</evidence>
<dbReference type="InterPro" id="IPR011990">
    <property type="entry name" value="TPR-like_helical_dom_sf"/>
</dbReference>
<dbReference type="GO" id="GO:0045039">
    <property type="term" value="P:protein insertion into mitochondrial inner membrane"/>
    <property type="evidence" value="ECO:0007669"/>
    <property type="project" value="TreeGrafter"/>
</dbReference>
<evidence type="ECO:0000256" key="5">
    <source>
        <dbReference type="ARBA" id="ARBA00022989"/>
    </source>
</evidence>
<dbReference type="PANTHER" id="PTHR46208:SF1">
    <property type="entry name" value="MITOCHONDRIAL IMPORT RECEPTOR SUBUNIT TOM70"/>
    <property type="match status" value="1"/>
</dbReference>
<keyword evidence="5" id="KW-1133">Transmembrane helix</keyword>
<name>A0AAW0BAV9_9AGAR</name>
<keyword evidence="3" id="KW-0677">Repeat</keyword>
<evidence type="ECO:0000256" key="3">
    <source>
        <dbReference type="ARBA" id="ARBA00022737"/>
    </source>
</evidence>
<dbReference type="Proteomes" id="UP001383192">
    <property type="component" value="Unassembled WGS sequence"/>
</dbReference>
<comment type="subcellular location">
    <subcellularLocation>
        <location evidence="1">Membrane</location>
    </subcellularLocation>
</comment>
<protein>
    <submittedName>
        <fullName evidence="7">TOM (Translocase of outer membrane) complex component</fullName>
    </submittedName>
</protein>
<accession>A0AAW0BAV9</accession>
<dbReference type="GO" id="GO:0008320">
    <property type="term" value="F:protein transmembrane transporter activity"/>
    <property type="evidence" value="ECO:0007669"/>
    <property type="project" value="TreeGrafter"/>
</dbReference>
<gene>
    <name evidence="7" type="primary">TOM70_2</name>
    <name evidence="7" type="ORF">VNI00_016817</name>
</gene>
<evidence type="ECO:0000256" key="6">
    <source>
        <dbReference type="ARBA" id="ARBA00023136"/>
    </source>
</evidence>
<keyword evidence="2" id="KW-0812">Transmembrane</keyword>
<dbReference type="GO" id="GO:0005741">
    <property type="term" value="C:mitochondrial outer membrane"/>
    <property type="evidence" value="ECO:0007669"/>
    <property type="project" value="TreeGrafter"/>
</dbReference>
<evidence type="ECO:0000256" key="4">
    <source>
        <dbReference type="ARBA" id="ARBA00022803"/>
    </source>
</evidence>
<feature type="non-terminal residue" evidence="7">
    <location>
        <position position="1"/>
    </location>
</feature>
<dbReference type="SUPFAM" id="SSF48452">
    <property type="entry name" value="TPR-like"/>
    <property type="match status" value="1"/>
</dbReference>
<keyword evidence="8" id="KW-1185">Reference proteome</keyword>
<evidence type="ECO:0000313" key="8">
    <source>
        <dbReference type="Proteomes" id="UP001383192"/>
    </source>
</evidence>
<dbReference type="EMBL" id="JAYKXP010000142">
    <property type="protein sequence ID" value="KAK7022927.1"/>
    <property type="molecule type" value="Genomic_DNA"/>
</dbReference>
<comment type="caution">
    <text evidence="7">The sequence shown here is derived from an EMBL/GenBank/DDBJ whole genome shotgun (WGS) entry which is preliminary data.</text>
</comment>
<dbReference type="GO" id="GO:0030150">
    <property type="term" value="P:protein import into mitochondrial matrix"/>
    <property type="evidence" value="ECO:0007669"/>
    <property type="project" value="TreeGrafter"/>
</dbReference>
<keyword evidence="4" id="KW-0802">TPR repeat</keyword>
<evidence type="ECO:0000313" key="7">
    <source>
        <dbReference type="EMBL" id="KAK7022927.1"/>
    </source>
</evidence>
<keyword evidence="6" id="KW-0472">Membrane</keyword>
<evidence type="ECO:0000256" key="1">
    <source>
        <dbReference type="ARBA" id="ARBA00004370"/>
    </source>
</evidence>
<dbReference type="PANTHER" id="PTHR46208">
    <property type="entry name" value="MITOCHONDRIAL IMPORT RECEPTOR SUBUNIT TOM70"/>
    <property type="match status" value="1"/>
</dbReference>
<dbReference type="Gene3D" id="1.25.40.10">
    <property type="entry name" value="Tetratricopeptide repeat domain"/>
    <property type="match status" value="1"/>
</dbReference>
<dbReference type="AlphaFoldDB" id="A0AAW0BAV9"/>
<sequence>YMNMTLPKYEQVVEDCDEALKLDANYVKALNRRANALEALERYEDAITRCVLRISLSFNNTCNFV</sequence>